<dbReference type="VEuPathDB" id="FungiDB:SI65_09226"/>
<dbReference type="PANTHER" id="PTHR44472:SF1">
    <property type="entry name" value="DDB1 AND CUL4 ASSOCIATED FACTOR 4"/>
    <property type="match status" value="1"/>
</dbReference>
<dbReference type="PANTHER" id="PTHR44472">
    <property type="entry name" value="DDB1- AND CUL4-ASSOCIATED FACTOR 4-RELATED"/>
    <property type="match status" value="1"/>
</dbReference>
<dbReference type="SUPFAM" id="SSF50978">
    <property type="entry name" value="WD40 repeat-like"/>
    <property type="match status" value="1"/>
</dbReference>
<dbReference type="Proteomes" id="UP000094569">
    <property type="component" value="Unassembled WGS sequence"/>
</dbReference>
<sequence length="481" mass="54383">MNREIPGFYYDPEKKKYFRIQASHKAAPGAQYSKDAVKRKRIEQEKHERKARQTKKIAKEKIKKASFLYHPLIGCEREIGAQNATHPVRREHQGLVYASQMRRRELHRFEPWPDEYSIRHVLRNKRSGVLVAGGQRGGESSVSICFPDLDQDQWSYNRTMERVLFKEAYRLSSISLSHTGYLLTTMDSGPNGDSFLAPRMLPDPDEGGDYRWPSAFTHPIRILTSTTHWSSASCPTPTGPKPLFAIGTSDGLQILTGQGSHWSLSKAPFPDDRKHRRTQVNAVEWLSGDVIAGGCRDSSVFLHDIRSGGSAVRLWHPGAVAVEGVRRVDEWRVVVGSYNSLQMYDLRYPPTHQQNPNSNPTQHAGHNKNRNKSKRKHNQSNCNTSTKPYLVFPDYSPTYTPEYDLSTELGLLASVSDENKIQLFSLRSGELVSPYKSPVCRYTYPKPISSVRFEDGDASAKGPQTPGLLVTAGDSVNEWLW</sequence>
<evidence type="ECO:0000256" key="2">
    <source>
        <dbReference type="ARBA" id="ARBA00022737"/>
    </source>
</evidence>
<keyword evidence="2" id="KW-0677">Repeat</keyword>
<name>A0A1E3B2U9_ASPCR</name>
<evidence type="ECO:0000313" key="4">
    <source>
        <dbReference type="EMBL" id="ODM15285.1"/>
    </source>
</evidence>
<feature type="region of interest" description="Disordered" evidence="3">
    <location>
        <begin position="24"/>
        <end position="55"/>
    </location>
</feature>
<dbReference type="InterPro" id="IPR015943">
    <property type="entry name" value="WD40/YVTN_repeat-like_dom_sf"/>
</dbReference>
<dbReference type="Gene3D" id="2.130.10.10">
    <property type="entry name" value="YVTN repeat-like/Quinoprotein amine dehydrogenase"/>
    <property type="match status" value="1"/>
</dbReference>
<dbReference type="AlphaFoldDB" id="A0A1E3B2U9"/>
<keyword evidence="1" id="KW-0853">WD repeat</keyword>
<keyword evidence="5" id="KW-1185">Reference proteome</keyword>
<gene>
    <name evidence="4" type="ORF">SI65_09226</name>
</gene>
<reference evidence="4 5" key="1">
    <citation type="journal article" date="2016" name="BMC Genomics">
        <title>Comparative genomic and transcriptomic analyses of the Fuzhuan brick tea-fermentation fungus Aspergillus cristatus.</title>
        <authorList>
            <person name="Ge Y."/>
            <person name="Wang Y."/>
            <person name="Liu Y."/>
            <person name="Tan Y."/>
            <person name="Ren X."/>
            <person name="Zhang X."/>
            <person name="Hyde K.D."/>
            <person name="Liu Y."/>
            <person name="Liu Z."/>
        </authorList>
    </citation>
    <scope>NUCLEOTIDE SEQUENCE [LARGE SCALE GENOMIC DNA]</scope>
    <source>
        <strain evidence="4 5">GZAAS20.1005</strain>
    </source>
</reference>
<comment type="caution">
    <text evidence="4">The sequence shown here is derived from an EMBL/GenBank/DDBJ whole genome shotgun (WGS) entry which is preliminary data.</text>
</comment>
<accession>A0A1E3B2U9</accession>
<dbReference type="EMBL" id="JXNT01000017">
    <property type="protein sequence ID" value="ODM15285.1"/>
    <property type="molecule type" value="Genomic_DNA"/>
</dbReference>
<dbReference type="STRING" id="573508.A0A1E3B2U9"/>
<proteinExistence type="predicted"/>
<feature type="compositionally biased region" description="Basic residues" evidence="3">
    <location>
        <begin position="365"/>
        <end position="378"/>
    </location>
</feature>
<organism evidence="4 5">
    <name type="scientific">Aspergillus cristatus</name>
    <name type="common">Chinese Fuzhuan brick tea-fermentation fungus</name>
    <name type="synonym">Eurotium cristatum</name>
    <dbReference type="NCBI Taxonomy" id="573508"/>
    <lineage>
        <taxon>Eukaryota</taxon>
        <taxon>Fungi</taxon>
        <taxon>Dikarya</taxon>
        <taxon>Ascomycota</taxon>
        <taxon>Pezizomycotina</taxon>
        <taxon>Eurotiomycetes</taxon>
        <taxon>Eurotiomycetidae</taxon>
        <taxon>Eurotiales</taxon>
        <taxon>Aspergillaceae</taxon>
        <taxon>Aspergillus</taxon>
        <taxon>Aspergillus subgen. Aspergillus</taxon>
    </lineage>
</organism>
<evidence type="ECO:0008006" key="6">
    <source>
        <dbReference type="Google" id="ProtNLM"/>
    </source>
</evidence>
<dbReference type="OrthoDB" id="128867at2759"/>
<feature type="region of interest" description="Disordered" evidence="3">
    <location>
        <begin position="347"/>
        <end position="385"/>
    </location>
</feature>
<protein>
    <recommendedName>
        <fullName evidence="6">Myocyte-specific enhancer factor 2d</fullName>
    </recommendedName>
</protein>
<evidence type="ECO:0000256" key="3">
    <source>
        <dbReference type="SAM" id="MobiDB-lite"/>
    </source>
</evidence>
<dbReference type="GO" id="GO:0080008">
    <property type="term" value="C:Cul4-RING E3 ubiquitin ligase complex"/>
    <property type="evidence" value="ECO:0007669"/>
    <property type="project" value="TreeGrafter"/>
</dbReference>
<dbReference type="InterPro" id="IPR052254">
    <property type="entry name" value="CUL4-DDB1_E3_ligase_receptor"/>
</dbReference>
<evidence type="ECO:0000256" key="1">
    <source>
        <dbReference type="ARBA" id="ARBA00022574"/>
    </source>
</evidence>
<dbReference type="InterPro" id="IPR036322">
    <property type="entry name" value="WD40_repeat_dom_sf"/>
</dbReference>
<feature type="compositionally biased region" description="Polar residues" evidence="3">
    <location>
        <begin position="351"/>
        <end position="364"/>
    </location>
</feature>
<evidence type="ECO:0000313" key="5">
    <source>
        <dbReference type="Proteomes" id="UP000094569"/>
    </source>
</evidence>